<dbReference type="Proteomes" id="UP000528286">
    <property type="component" value="Unassembled WGS sequence"/>
</dbReference>
<dbReference type="Pfam" id="PF11041">
    <property type="entry name" value="Phage_Wedge1"/>
    <property type="match status" value="1"/>
</dbReference>
<evidence type="ECO:0008006" key="3">
    <source>
        <dbReference type="Google" id="ProtNLM"/>
    </source>
</evidence>
<sequence>MTCVDEQEFVEAGADRILTQYRESPKLLHLIRTYLRQAHLAAAAICDLPNHFDLDTATGDQLTIIGKWMGFPRCHCVCDVQPVIGFKCEGTTIGARPMVGFCEGGIWLGCETDGLSEICILDDDLYRRLLIARSYQMQANYSWDGLTSAMHALFGEQARIMDTSFGSVILAPFRPLSELEIAVLQVIPRALPVAPGISTRWHLGTFAVAGFGDGWGGFCEPWEMDGLVLSTEAGVSIISDGGEELLTGPLYRDADWLCRIDLKPYSC</sequence>
<proteinExistence type="predicted"/>
<evidence type="ECO:0000313" key="1">
    <source>
        <dbReference type="EMBL" id="MBB4063697.1"/>
    </source>
</evidence>
<reference evidence="1 2" key="1">
    <citation type="submission" date="2020-08" db="EMBL/GenBank/DDBJ databases">
        <title>Genomic Encyclopedia of Type Strains, Phase IV (KMG-IV): sequencing the most valuable type-strain genomes for metagenomic binning, comparative biology and taxonomic classification.</title>
        <authorList>
            <person name="Goeker M."/>
        </authorList>
    </citation>
    <scope>NUCLEOTIDE SEQUENCE [LARGE SCALE GENOMIC DNA]</scope>
    <source>
        <strain evidence="1 2">DSM 29853</strain>
    </source>
</reference>
<gene>
    <name evidence="1" type="ORF">GGR23_000858</name>
</gene>
<comment type="caution">
    <text evidence="1">The sequence shown here is derived from an EMBL/GenBank/DDBJ whole genome shotgun (WGS) entry which is preliminary data.</text>
</comment>
<dbReference type="RefSeq" id="WP_183364864.1">
    <property type="nucleotide sequence ID" value="NZ_JACIEZ010000001.1"/>
</dbReference>
<dbReference type="AlphaFoldDB" id="A0A7W6NJW6"/>
<accession>A0A7W6NJW6</accession>
<protein>
    <recommendedName>
        <fullName evidence="3">DUF2612 domain-containing protein</fullName>
    </recommendedName>
</protein>
<keyword evidence="2" id="KW-1185">Reference proteome</keyword>
<dbReference type="InterPro" id="IPR021283">
    <property type="entry name" value="Phage_Wedge1"/>
</dbReference>
<evidence type="ECO:0000313" key="2">
    <source>
        <dbReference type="Proteomes" id="UP000528286"/>
    </source>
</evidence>
<organism evidence="1 2">
    <name type="scientific">Gellertiella hungarica</name>
    <dbReference type="NCBI Taxonomy" id="1572859"/>
    <lineage>
        <taxon>Bacteria</taxon>
        <taxon>Pseudomonadati</taxon>
        <taxon>Pseudomonadota</taxon>
        <taxon>Alphaproteobacteria</taxon>
        <taxon>Hyphomicrobiales</taxon>
        <taxon>Rhizobiaceae</taxon>
        <taxon>Gellertiella</taxon>
    </lineage>
</organism>
<name>A0A7W6NJW6_9HYPH</name>
<dbReference type="EMBL" id="JACIEZ010000001">
    <property type="protein sequence ID" value="MBB4063697.1"/>
    <property type="molecule type" value="Genomic_DNA"/>
</dbReference>